<dbReference type="EMBL" id="MVFC01000005">
    <property type="protein sequence ID" value="OON81016.1"/>
    <property type="molecule type" value="Genomic_DNA"/>
</dbReference>
<proteinExistence type="predicted"/>
<gene>
    <name evidence="1" type="ORF">B1H18_09320</name>
</gene>
<evidence type="ECO:0000313" key="2">
    <source>
        <dbReference type="Proteomes" id="UP000190539"/>
    </source>
</evidence>
<sequence>MPTSGVSAGDIAARLSALGLTPHVERHASFTSIKAEVPASYPAESWRGALEALAKAHRFGLRTDSSYGSTLWAAVRTTAPATGDVRGPGHQR</sequence>
<dbReference type="STRING" id="83656.B1H18_09320"/>
<dbReference type="AlphaFoldDB" id="A0A1V4AB10"/>
<keyword evidence="2" id="KW-1185">Reference proteome</keyword>
<organism evidence="1 2">
    <name type="scientific">Streptomyces tsukubensis</name>
    <dbReference type="NCBI Taxonomy" id="83656"/>
    <lineage>
        <taxon>Bacteria</taxon>
        <taxon>Bacillati</taxon>
        <taxon>Actinomycetota</taxon>
        <taxon>Actinomycetes</taxon>
        <taxon>Kitasatosporales</taxon>
        <taxon>Streptomycetaceae</taxon>
        <taxon>Streptomyces</taxon>
    </lineage>
</organism>
<dbReference type="Proteomes" id="UP000190539">
    <property type="component" value="Unassembled WGS sequence"/>
</dbReference>
<accession>A0A1V4AB10</accession>
<protein>
    <submittedName>
        <fullName evidence="1">Uncharacterized protein</fullName>
    </submittedName>
</protein>
<evidence type="ECO:0000313" key="1">
    <source>
        <dbReference type="EMBL" id="OON81016.1"/>
    </source>
</evidence>
<reference evidence="1 2" key="1">
    <citation type="submission" date="2017-02" db="EMBL/GenBank/DDBJ databases">
        <title>Draft Genome Sequence of Streptomyces tsukubaensis F601, a Producer of the immunosuppressant tacrolimus FK506.</title>
        <authorList>
            <person name="Zong G."/>
            <person name="Zhong C."/>
            <person name="Fu J."/>
            <person name="Qin R."/>
            <person name="Cao G."/>
        </authorList>
    </citation>
    <scope>NUCLEOTIDE SEQUENCE [LARGE SCALE GENOMIC DNA]</scope>
    <source>
        <strain evidence="1 2">F601</strain>
    </source>
</reference>
<name>A0A1V4AB10_9ACTN</name>
<comment type="caution">
    <text evidence="1">The sequence shown here is derived from an EMBL/GenBank/DDBJ whole genome shotgun (WGS) entry which is preliminary data.</text>
</comment>
<dbReference type="OrthoDB" id="4302482at2"/>